<keyword evidence="3" id="KW-0547">Nucleotide-binding</keyword>
<sequence length="125" mass="13754">MIRLKQATKIYPNGVRALMGLTLDIAPSEFVFLVGPSGAGKSTLLKLLYRAEEPTSGSVLIGGVEIGRLSRGQMPALRRRIGVVFQDYKLLPQRTIFENIAFALKVLGTSRPEIEKRTRSALDLV</sequence>
<dbReference type="SUPFAM" id="SSF52540">
    <property type="entry name" value="P-loop containing nucleoside triphosphate hydrolases"/>
    <property type="match status" value="1"/>
</dbReference>
<feature type="domain" description="ABC transporter" evidence="2">
    <location>
        <begin position="19"/>
        <end position="120"/>
    </location>
</feature>
<proteinExistence type="predicted"/>
<evidence type="ECO:0000313" key="4">
    <source>
        <dbReference type="Proteomes" id="UP000703893"/>
    </source>
</evidence>
<dbReference type="GO" id="GO:0005524">
    <property type="term" value="F:ATP binding"/>
    <property type="evidence" value="ECO:0007669"/>
    <property type="project" value="UniProtKB-KW"/>
</dbReference>
<dbReference type="EMBL" id="VGJX01000980">
    <property type="protein sequence ID" value="MBM3276343.1"/>
    <property type="molecule type" value="Genomic_DNA"/>
</dbReference>
<evidence type="ECO:0000256" key="1">
    <source>
        <dbReference type="ARBA" id="ARBA00022448"/>
    </source>
</evidence>
<dbReference type="PANTHER" id="PTHR42781">
    <property type="entry name" value="SPERMIDINE/PUTRESCINE IMPORT ATP-BINDING PROTEIN POTA"/>
    <property type="match status" value="1"/>
</dbReference>
<dbReference type="AlphaFoldDB" id="A0A937X6N7"/>
<evidence type="ECO:0000313" key="3">
    <source>
        <dbReference type="EMBL" id="MBM3276343.1"/>
    </source>
</evidence>
<accession>A0A937X6N7</accession>
<protein>
    <submittedName>
        <fullName evidence="3">ATP-binding cassette domain-containing protein</fullName>
    </submittedName>
</protein>
<dbReference type="InterPro" id="IPR027417">
    <property type="entry name" value="P-loop_NTPase"/>
</dbReference>
<organism evidence="3 4">
    <name type="scientific">Candidatus Tanganyikabacteria bacterium</name>
    <dbReference type="NCBI Taxonomy" id="2961651"/>
    <lineage>
        <taxon>Bacteria</taxon>
        <taxon>Bacillati</taxon>
        <taxon>Candidatus Sericytochromatia</taxon>
        <taxon>Candidatus Tanganyikabacteria</taxon>
    </lineage>
</organism>
<comment type="caution">
    <text evidence="3">The sequence shown here is derived from an EMBL/GenBank/DDBJ whole genome shotgun (WGS) entry which is preliminary data.</text>
</comment>
<dbReference type="PANTHER" id="PTHR42781:SF4">
    <property type="entry name" value="SPERMIDINE_PUTRESCINE IMPORT ATP-BINDING PROTEIN POTA"/>
    <property type="match status" value="1"/>
</dbReference>
<dbReference type="Gene3D" id="3.40.50.300">
    <property type="entry name" value="P-loop containing nucleotide triphosphate hydrolases"/>
    <property type="match status" value="1"/>
</dbReference>
<dbReference type="Proteomes" id="UP000703893">
    <property type="component" value="Unassembled WGS sequence"/>
</dbReference>
<keyword evidence="1" id="KW-0813">Transport</keyword>
<gene>
    <name evidence="3" type="ORF">FJZ00_14410</name>
</gene>
<evidence type="ECO:0000259" key="2">
    <source>
        <dbReference type="Pfam" id="PF00005"/>
    </source>
</evidence>
<dbReference type="InterPro" id="IPR050093">
    <property type="entry name" value="ABC_SmlMolc_Importer"/>
</dbReference>
<feature type="non-terminal residue" evidence="3">
    <location>
        <position position="125"/>
    </location>
</feature>
<reference evidence="3 4" key="1">
    <citation type="submission" date="2019-03" db="EMBL/GenBank/DDBJ databases">
        <title>Lake Tanganyika Metagenome-Assembled Genomes (MAGs).</title>
        <authorList>
            <person name="Tran P."/>
        </authorList>
    </citation>
    <scope>NUCLEOTIDE SEQUENCE [LARGE SCALE GENOMIC DNA]</scope>
    <source>
        <strain evidence="3">K_DeepCast_65m_m2_236</strain>
    </source>
</reference>
<dbReference type="GO" id="GO:0016887">
    <property type="term" value="F:ATP hydrolysis activity"/>
    <property type="evidence" value="ECO:0007669"/>
    <property type="project" value="InterPro"/>
</dbReference>
<dbReference type="InterPro" id="IPR003439">
    <property type="entry name" value="ABC_transporter-like_ATP-bd"/>
</dbReference>
<dbReference type="Pfam" id="PF00005">
    <property type="entry name" value="ABC_tran"/>
    <property type="match status" value="1"/>
</dbReference>
<name>A0A937X6N7_9BACT</name>
<keyword evidence="3" id="KW-0067">ATP-binding</keyword>